<sequence length="209" mass="23277">MITNWPSILYPLFEICDAARVSLKLNHEHGHKVHLFGLWSATILNCHAGNLLSHLLRGKPALDAFNNVTYIALVSFIFLLIRFTPGKLVEKFLRIPPIEVTSIMLCEVFRSHKILKGINEGQLAYPGTFWPSILIGSIRGNGSGWMKPIRAIILNDPSSVFKSEWHSPSSGARLAILSAILLTFSNQDPFIFNSLVGLLVSIELRNAYA</sequence>
<keyword evidence="7" id="KW-0630">Potassium</keyword>
<evidence type="ECO:0000256" key="7">
    <source>
        <dbReference type="ARBA" id="ARBA00022958"/>
    </source>
</evidence>
<evidence type="ECO:0000256" key="3">
    <source>
        <dbReference type="ARBA" id="ARBA00022448"/>
    </source>
</evidence>
<keyword evidence="3" id="KW-0813">Transport</keyword>
<dbReference type="EMBL" id="BT081024">
    <property type="protein sequence ID" value="ACO15448.1"/>
    <property type="molecule type" value="mRNA"/>
</dbReference>
<protein>
    <submittedName>
        <fullName evidence="13">Trimeric intracellular cation channel type A</fullName>
    </submittedName>
</protein>
<dbReference type="PANTHER" id="PTHR12454:SF11">
    <property type="entry name" value="GH25683P"/>
    <property type="match status" value="1"/>
</dbReference>
<dbReference type="GO" id="GO:0005267">
    <property type="term" value="F:potassium channel activity"/>
    <property type="evidence" value="ECO:0007669"/>
    <property type="project" value="UniProtKB-KW"/>
</dbReference>
<evidence type="ECO:0000256" key="1">
    <source>
        <dbReference type="ARBA" id="ARBA00004127"/>
    </source>
</evidence>
<keyword evidence="10 12" id="KW-0472">Membrane</keyword>
<accession>C1C2E5</accession>
<evidence type="ECO:0000256" key="5">
    <source>
        <dbReference type="ARBA" id="ARBA00022692"/>
    </source>
</evidence>
<evidence type="ECO:0000313" key="13">
    <source>
        <dbReference type="EMBL" id="ACO15448.1"/>
    </source>
</evidence>
<dbReference type="InterPro" id="IPR007866">
    <property type="entry name" value="TRIC_channel"/>
</dbReference>
<evidence type="ECO:0000256" key="10">
    <source>
        <dbReference type="ARBA" id="ARBA00023136"/>
    </source>
</evidence>
<evidence type="ECO:0000256" key="11">
    <source>
        <dbReference type="ARBA" id="ARBA00023303"/>
    </source>
</evidence>
<evidence type="ECO:0000256" key="8">
    <source>
        <dbReference type="ARBA" id="ARBA00022989"/>
    </source>
</evidence>
<dbReference type="GO" id="GO:0012505">
    <property type="term" value="C:endomembrane system"/>
    <property type="evidence" value="ECO:0007669"/>
    <property type="project" value="UniProtKB-SubCell"/>
</dbReference>
<keyword evidence="4" id="KW-0633">Potassium transport</keyword>
<keyword evidence="5 12" id="KW-0812">Transmembrane</keyword>
<keyword evidence="11" id="KW-0407">Ion channel</keyword>
<keyword evidence="8 12" id="KW-1133">Transmembrane helix</keyword>
<keyword evidence="6" id="KW-0631">Potassium channel</keyword>
<evidence type="ECO:0000256" key="4">
    <source>
        <dbReference type="ARBA" id="ARBA00022538"/>
    </source>
</evidence>
<feature type="transmembrane region" description="Helical" evidence="12">
    <location>
        <begin position="64"/>
        <end position="84"/>
    </location>
</feature>
<reference evidence="13" key="1">
    <citation type="submission" date="2009-03" db="EMBL/GenBank/DDBJ databases">
        <title>Caligus clemensi ESTs and full-length cDNAs.</title>
        <authorList>
            <person name="Yasuike M."/>
            <person name="von Schalburg K."/>
            <person name="Cooper G."/>
            <person name="Leong J."/>
            <person name="Jones S.R.M."/>
            <person name="Koop B.F."/>
        </authorList>
    </citation>
    <scope>NUCLEOTIDE SEQUENCE</scope>
    <source>
        <tissue evidence="13">Whole</tissue>
    </source>
</reference>
<keyword evidence="9" id="KW-0406">Ion transport</keyword>
<comment type="subcellular location">
    <subcellularLocation>
        <location evidence="1">Endomembrane system</location>
        <topology evidence="1">Multi-pass membrane protein</topology>
    </subcellularLocation>
</comment>
<organism evidence="13">
    <name type="scientific">Caligus clemensi</name>
    <name type="common">Sea louse</name>
    <dbReference type="NCBI Taxonomy" id="344056"/>
    <lineage>
        <taxon>Eukaryota</taxon>
        <taxon>Metazoa</taxon>
        <taxon>Ecdysozoa</taxon>
        <taxon>Arthropoda</taxon>
        <taxon>Crustacea</taxon>
        <taxon>Multicrustacea</taxon>
        <taxon>Hexanauplia</taxon>
        <taxon>Copepoda</taxon>
        <taxon>Siphonostomatoida</taxon>
        <taxon>Caligidae</taxon>
        <taxon>Caligus</taxon>
    </lineage>
</organism>
<comment type="similarity">
    <text evidence="2">Belongs to the TMEM38 family.</text>
</comment>
<dbReference type="GO" id="GO:0016020">
    <property type="term" value="C:membrane"/>
    <property type="evidence" value="ECO:0007669"/>
    <property type="project" value="InterPro"/>
</dbReference>
<proteinExistence type="evidence at transcript level"/>
<evidence type="ECO:0000256" key="9">
    <source>
        <dbReference type="ARBA" id="ARBA00023065"/>
    </source>
</evidence>
<dbReference type="GO" id="GO:0042802">
    <property type="term" value="F:identical protein binding"/>
    <property type="evidence" value="ECO:0007669"/>
    <property type="project" value="InterPro"/>
</dbReference>
<evidence type="ECO:0000256" key="6">
    <source>
        <dbReference type="ARBA" id="ARBA00022826"/>
    </source>
</evidence>
<evidence type="ECO:0000256" key="2">
    <source>
        <dbReference type="ARBA" id="ARBA00005766"/>
    </source>
</evidence>
<evidence type="ECO:0000256" key="12">
    <source>
        <dbReference type="SAM" id="Phobius"/>
    </source>
</evidence>
<dbReference type="PANTHER" id="PTHR12454">
    <property type="entry name" value="TRIMERIC INTRACELLULAR CATION CHANNEL"/>
    <property type="match status" value="1"/>
</dbReference>
<gene>
    <name evidence="13" type="primary">TM38A</name>
</gene>
<dbReference type="Pfam" id="PF05197">
    <property type="entry name" value="TRIC"/>
    <property type="match status" value="1"/>
</dbReference>
<dbReference type="AlphaFoldDB" id="C1C2E5"/>
<name>C1C2E5_CALCM</name>